<dbReference type="Gene3D" id="3.40.710.10">
    <property type="entry name" value="DD-peptidase/beta-lactamase superfamily"/>
    <property type="match status" value="1"/>
</dbReference>
<dbReference type="KEGG" id="rla:Rhola_00000410"/>
<dbReference type="RefSeq" id="WP_038501521.1">
    <property type="nucleotide sequence ID" value="NZ_CP007490.1"/>
</dbReference>
<dbReference type="Proteomes" id="UP000067708">
    <property type="component" value="Chromosome"/>
</dbReference>
<gene>
    <name evidence="3" type="ORF">Rhola_00000410</name>
</gene>
<dbReference type="PANTHER" id="PTHR30627">
    <property type="entry name" value="PEPTIDOGLYCAN D,D-TRANSPEPTIDASE"/>
    <property type="match status" value="1"/>
</dbReference>
<feature type="domain" description="Penicillin-binding protein transpeptidase" evidence="1">
    <location>
        <begin position="154"/>
        <end position="477"/>
    </location>
</feature>
<keyword evidence="4" id="KW-1185">Reference proteome</keyword>
<dbReference type="GO" id="GO:0016757">
    <property type="term" value="F:glycosyltransferase activity"/>
    <property type="evidence" value="ECO:0007669"/>
    <property type="project" value="UniProtKB-KW"/>
</dbReference>
<dbReference type="InterPro" id="IPR054120">
    <property type="entry name" value="PBPA_dimer"/>
</dbReference>
<keyword evidence="3" id="KW-0131">Cell cycle</keyword>
<dbReference type="Pfam" id="PF00905">
    <property type="entry name" value="Transpeptidase"/>
    <property type="match status" value="1"/>
</dbReference>
<dbReference type="STRING" id="529884.Rhola_00000410"/>
<dbReference type="InterPro" id="IPR012338">
    <property type="entry name" value="Beta-lactam/transpept-like"/>
</dbReference>
<dbReference type="GO" id="GO:0008658">
    <property type="term" value="F:penicillin binding"/>
    <property type="evidence" value="ECO:0007669"/>
    <property type="project" value="InterPro"/>
</dbReference>
<evidence type="ECO:0000259" key="2">
    <source>
        <dbReference type="Pfam" id="PF21922"/>
    </source>
</evidence>
<evidence type="ECO:0000259" key="1">
    <source>
        <dbReference type="Pfam" id="PF00905"/>
    </source>
</evidence>
<dbReference type="SUPFAM" id="SSF56601">
    <property type="entry name" value="beta-lactamase/transpeptidase-like"/>
    <property type="match status" value="1"/>
</dbReference>
<proteinExistence type="predicted"/>
<dbReference type="GO" id="GO:0071555">
    <property type="term" value="P:cell wall organization"/>
    <property type="evidence" value="ECO:0007669"/>
    <property type="project" value="TreeGrafter"/>
</dbReference>
<dbReference type="GO" id="GO:0051301">
    <property type="term" value="P:cell division"/>
    <property type="evidence" value="ECO:0007669"/>
    <property type="project" value="UniProtKB-KW"/>
</dbReference>
<dbReference type="PANTHER" id="PTHR30627:SF24">
    <property type="entry name" value="PENICILLIN-BINDING PROTEIN 4B"/>
    <property type="match status" value="1"/>
</dbReference>
<feature type="domain" description="Penicillin binding protein A dimerisation" evidence="2">
    <location>
        <begin position="52"/>
        <end position="133"/>
    </location>
</feature>
<dbReference type="GO" id="GO:0005886">
    <property type="term" value="C:plasma membrane"/>
    <property type="evidence" value="ECO:0007669"/>
    <property type="project" value="TreeGrafter"/>
</dbReference>
<dbReference type="PATRIC" id="fig|529884.3.peg.38"/>
<dbReference type="Pfam" id="PF21922">
    <property type="entry name" value="PBP_dimer_2"/>
    <property type="match status" value="1"/>
</dbReference>
<dbReference type="eggNOG" id="COG0768">
    <property type="taxonomic scope" value="Bacteria"/>
</dbReference>
<dbReference type="HOGENOM" id="CLU_009289_1_0_11"/>
<organism evidence="3 4">
    <name type="scientific">Rhodoluna lacicola</name>
    <dbReference type="NCBI Taxonomy" id="529884"/>
    <lineage>
        <taxon>Bacteria</taxon>
        <taxon>Bacillati</taxon>
        <taxon>Actinomycetota</taxon>
        <taxon>Actinomycetes</taxon>
        <taxon>Micrococcales</taxon>
        <taxon>Microbacteriaceae</taxon>
        <taxon>Luna cluster</taxon>
        <taxon>Luna-1 subcluster</taxon>
        <taxon>Rhodoluna</taxon>
    </lineage>
</organism>
<evidence type="ECO:0000313" key="4">
    <source>
        <dbReference type="Proteomes" id="UP000067708"/>
    </source>
</evidence>
<dbReference type="EMBL" id="CP007490">
    <property type="protein sequence ID" value="AIC46872.1"/>
    <property type="molecule type" value="Genomic_DNA"/>
</dbReference>
<evidence type="ECO:0000313" key="3">
    <source>
        <dbReference type="EMBL" id="AIC46872.1"/>
    </source>
</evidence>
<keyword evidence="3" id="KW-0328">Glycosyltransferase</keyword>
<dbReference type="Gene3D" id="3.90.1310.10">
    <property type="entry name" value="Penicillin-binding protein 2a (Domain 2)"/>
    <property type="match status" value="1"/>
</dbReference>
<keyword evidence="3" id="KW-0808">Transferase</keyword>
<keyword evidence="3" id="KW-0132">Cell division</keyword>
<accession>A0A060JE69</accession>
<dbReference type="GO" id="GO:0071972">
    <property type="term" value="F:peptidoglycan L,D-transpeptidase activity"/>
    <property type="evidence" value="ECO:0007669"/>
    <property type="project" value="TreeGrafter"/>
</dbReference>
<sequence>MNRELKRVSLVIFVMFLSLFIASTTIQIFAADSLAQDQRNVRSAYDSYKTQRGAILVNGEPIAESVRSDDVYQYLRVYKSPMYSSVTGFFSLYQGSTGIESSMGSYLTGKNSSQFFEQISALLSGNPVQGASVELTIDPVVQKAAWDAMGKMKGAVVALDPKTGNILALVSKPGFDANLLAVHSGVQSNENYAKLLNDKDGPLLNRAANELYAPGSVFKVIMAAAAVESGKHTKDSTFPNPPKFQLPGTNVFVQNSGEGKCGGKPTVSIADALRFSCNVPMAQLGIALGQDTIRKQAELFGFGKKVSYPMTSTASVYPENMDDAQVGLSSFGQYDVRSNPLQMAMVSAAVANQGVLMKPNLVENVLSSSLAVIAQPQPDIFSQPLSKESAQAVKEMMIGAVQRGVSGNARIKDVVVAGKTGTAQNGKGEPYTLWFTGFAPADNPQVAVAVVIADGGGIGQGGVGNSLAAPVARKVMEAVLRK</sequence>
<name>A0A060JE69_9MICO</name>
<dbReference type="InterPro" id="IPR050515">
    <property type="entry name" value="Beta-lactam/transpept"/>
</dbReference>
<dbReference type="EC" id="2.4.1.129" evidence="3"/>
<protein>
    <submittedName>
        <fullName evidence="3">Cell division protein FtsI/penicillin-binding protein 2</fullName>
        <ecNumber evidence="3">2.4.1.129</ecNumber>
    </submittedName>
</protein>
<dbReference type="InterPro" id="IPR001460">
    <property type="entry name" value="PCN-bd_Tpept"/>
</dbReference>
<reference evidence="3 4" key="1">
    <citation type="journal article" date="2014" name="Int. J. Syst. Evol. Microbiol.">
        <title>Rhodoluna lacicola gen. nov., sp. nov., a planktonic freshwater bacterium with stream-lined genome.</title>
        <authorList>
            <person name="Hahn M."/>
            <person name="Schmidt J."/>
            <person name="Taipale S.J."/>
            <person name="Doolittle W.F."/>
            <person name="Koll U."/>
        </authorList>
    </citation>
    <scope>NUCLEOTIDE SEQUENCE [LARGE SCALE GENOMIC DNA]</scope>
    <source>
        <strain evidence="3 4">MWH-Ta8</strain>
    </source>
</reference>
<dbReference type="OrthoDB" id="9766847at2"/>
<dbReference type="AlphaFoldDB" id="A0A060JE69"/>